<dbReference type="KEGG" id="snep:Enr13x_20110"/>
<gene>
    <name evidence="2" type="ORF">Enr13x_20110</name>
</gene>
<feature type="transmembrane region" description="Helical" evidence="1">
    <location>
        <begin position="25"/>
        <end position="49"/>
    </location>
</feature>
<protein>
    <submittedName>
        <fullName evidence="2">Uncharacterized protein</fullName>
    </submittedName>
</protein>
<organism evidence="2 3">
    <name type="scientific">Stieleria neptunia</name>
    <dbReference type="NCBI Taxonomy" id="2527979"/>
    <lineage>
        <taxon>Bacteria</taxon>
        <taxon>Pseudomonadati</taxon>
        <taxon>Planctomycetota</taxon>
        <taxon>Planctomycetia</taxon>
        <taxon>Pirellulales</taxon>
        <taxon>Pirellulaceae</taxon>
        <taxon>Stieleria</taxon>
    </lineage>
</organism>
<name>A0A518HMV5_9BACT</name>
<evidence type="ECO:0000313" key="3">
    <source>
        <dbReference type="Proteomes" id="UP000319004"/>
    </source>
</evidence>
<dbReference type="AlphaFoldDB" id="A0A518HMV5"/>
<accession>A0A518HMV5</accession>
<proteinExistence type="predicted"/>
<evidence type="ECO:0000256" key="1">
    <source>
        <dbReference type="SAM" id="Phobius"/>
    </source>
</evidence>
<keyword evidence="1" id="KW-0472">Membrane</keyword>
<dbReference type="Proteomes" id="UP000319004">
    <property type="component" value="Chromosome"/>
</dbReference>
<keyword evidence="1" id="KW-1133">Transmembrane helix</keyword>
<sequence>MPRAPSSIRIGMEMNEKPTIEATSFFATVSLRTMMLFVAASAMCFGLTITDLREYGAFAPFAVFTAMMSLLSLTCVLCASLADDVWRDPGVTIVAGIYGLLGYSILISSRQNAGAPAGRSATAR</sequence>
<dbReference type="EMBL" id="CP037423">
    <property type="protein sequence ID" value="QDV42168.1"/>
    <property type="molecule type" value="Genomic_DNA"/>
</dbReference>
<feature type="transmembrane region" description="Helical" evidence="1">
    <location>
        <begin position="88"/>
        <end position="106"/>
    </location>
</feature>
<feature type="transmembrane region" description="Helical" evidence="1">
    <location>
        <begin position="61"/>
        <end position="82"/>
    </location>
</feature>
<keyword evidence="1" id="KW-0812">Transmembrane</keyword>
<evidence type="ECO:0000313" key="2">
    <source>
        <dbReference type="EMBL" id="QDV42168.1"/>
    </source>
</evidence>
<reference evidence="2 3" key="1">
    <citation type="submission" date="2019-03" db="EMBL/GenBank/DDBJ databases">
        <title>Deep-cultivation of Planctomycetes and their phenomic and genomic characterization uncovers novel biology.</title>
        <authorList>
            <person name="Wiegand S."/>
            <person name="Jogler M."/>
            <person name="Boedeker C."/>
            <person name="Pinto D."/>
            <person name="Vollmers J."/>
            <person name="Rivas-Marin E."/>
            <person name="Kohn T."/>
            <person name="Peeters S.H."/>
            <person name="Heuer A."/>
            <person name="Rast P."/>
            <person name="Oberbeckmann S."/>
            <person name="Bunk B."/>
            <person name="Jeske O."/>
            <person name="Meyerdierks A."/>
            <person name="Storesund J.E."/>
            <person name="Kallscheuer N."/>
            <person name="Luecker S."/>
            <person name="Lage O.M."/>
            <person name="Pohl T."/>
            <person name="Merkel B.J."/>
            <person name="Hornburger P."/>
            <person name="Mueller R.-W."/>
            <person name="Bruemmer F."/>
            <person name="Labrenz M."/>
            <person name="Spormann A.M."/>
            <person name="Op den Camp H."/>
            <person name="Overmann J."/>
            <person name="Amann R."/>
            <person name="Jetten M.S.M."/>
            <person name="Mascher T."/>
            <person name="Medema M.H."/>
            <person name="Devos D.P."/>
            <person name="Kaster A.-K."/>
            <person name="Ovreas L."/>
            <person name="Rohde M."/>
            <person name="Galperin M.Y."/>
            <person name="Jogler C."/>
        </authorList>
    </citation>
    <scope>NUCLEOTIDE SEQUENCE [LARGE SCALE GENOMIC DNA]</scope>
    <source>
        <strain evidence="2 3">Enr13</strain>
    </source>
</reference>
<keyword evidence="3" id="KW-1185">Reference proteome</keyword>